<dbReference type="SMART" id="SM00530">
    <property type="entry name" value="HTH_XRE"/>
    <property type="match status" value="1"/>
</dbReference>
<dbReference type="Gene3D" id="1.10.260.40">
    <property type="entry name" value="lambda repressor-like DNA-binding domains"/>
    <property type="match status" value="1"/>
</dbReference>
<reference evidence="2 3" key="1">
    <citation type="submission" date="2020-07" db="EMBL/GenBank/DDBJ databases">
        <authorList>
            <person name="Li M."/>
        </authorList>
    </citation>
    <scope>NUCLEOTIDE SEQUENCE [LARGE SCALE GENOMIC DNA]</scope>
    <source>
        <strain evidence="2 3">DSM 23284</strain>
    </source>
</reference>
<sequence length="113" mass="12710">MLSLAMADTAQQNAQYDVFVYEWRRHLDVTVSKLAEDAGIDQGTLSKLESGKRRLNLDHIFGIARALGLKPYQLFLRPDDEASATDARFLQMPFEMKRKALRILDALASPDAA</sequence>
<dbReference type="InterPro" id="IPR001387">
    <property type="entry name" value="Cro/C1-type_HTH"/>
</dbReference>
<reference evidence="2 3" key="2">
    <citation type="submission" date="2020-08" db="EMBL/GenBank/DDBJ databases">
        <title>Stappia taiwanensis sp. nov., isolated from a coastal thermal spring.</title>
        <authorList>
            <person name="Kampfer P."/>
        </authorList>
    </citation>
    <scope>NUCLEOTIDE SEQUENCE [LARGE SCALE GENOMIC DNA]</scope>
    <source>
        <strain evidence="2 3">DSM 23284</strain>
    </source>
</reference>
<dbReference type="SUPFAM" id="SSF47413">
    <property type="entry name" value="lambda repressor-like DNA-binding domains"/>
    <property type="match status" value="1"/>
</dbReference>
<protein>
    <submittedName>
        <fullName evidence="2">Helix-turn-helix transcriptional regulator</fullName>
    </submittedName>
</protein>
<keyword evidence="3" id="KW-1185">Reference proteome</keyword>
<accession>A0A838XRD7</accession>
<proteinExistence type="predicted"/>
<dbReference type="InterPro" id="IPR010982">
    <property type="entry name" value="Lambda_DNA-bd_dom_sf"/>
</dbReference>
<feature type="domain" description="HTH cro/C1-type" evidence="1">
    <location>
        <begin position="20"/>
        <end position="74"/>
    </location>
</feature>
<dbReference type="CDD" id="cd00093">
    <property type="entry name" value="HTH_XRE"/>
    <property type="match status" value="1"/>
</dbReference>
<name>A0A838XRD7_9HYPH</name>
<dbReference type="AlphaFoldDB" id="A0A838XRD7"/>
<evidence type="ECO:0000313" key="2">
    <source>
        <dbReference type="EMBL" id="MBA4613819.1"/>
    </source>
</evidence>
<dbReference type="EMBL" id="JACEON010000026">
    <property type="protein sequence ID" value="MBA4613819.1"/>
    <property type="molecule type" value="Genomic_DNA"/>
</dbReference>
<evidence type="ECO:0000259" key="1">
    <source>
        <dbReference type="PROSITE" id="PS50943"/>
    </source>
</evidence>
<dbReference type="RefSeq" id="WP_181762019.1">
    <property type="nucleotide sequence ID" value="NZ_BMCR01000001.1"/>
</dbReference>
<evidence type="ECO:0000313" key="3">
    <source>
        <dbReference type="Proteomes" id="UP000559404"/>
    </source>
</evidence>
<organism evidence="2 3">
    <name type="scientific">Stappia taiwanensis</name>
    <dbReference type="NCBI Taxonomy" id="992267"/>
    <lineage>
        <taxon>Bacteria</taxon>
        <taxon>Pseudomonadati</taxon>
        <taxon>Pseudomonadota</taxon>
        <taxon>Alphaproteobacteria</taxon>
        <taxon>Hyphomicrobiales</taxon>
        <taxon>Stappiaceae</taxon>
        <taxon>Stappia</taxon>
    </lineage>
</organism>
<gene>
    <name evidence="2" type="ORF">H1W37_19345</name>
</gene>
<comment type="caution">
    <text evidence="2">The sequence shown here is derived from an EMBL/GenBank/DDBJ whole genome shotgun (WGS) entry which is preliminary data.</text>
</comment>
<dbReference type="GO" id="GO:0003677">
    <property type="term" value="F:DNA binding"/>
    <property type="evidence" value="ECO:0007669"/>
    <property type="project" value="InterPro"/>
</dbReference>
<dbReference type="Proteomes" id="UP000559404">
    <property type="component" value="Unassembled WGS sequence"/>
</dbReference>
<dbReference type="Pfam" id="PF01381">
    <property type="entry name" value="HTH_3"/>
    <property type="match status" value="1"/>
</dbReference>
<dbReference type="PROSITE" id="PS50943">
    <property type="entry name" value="HTH_CROC1"/>
    <property type="match status" value="1"/>
</dbReference>